<feature type="domain" description="HTH araC/xylS-type" evidence="4">
    <location>
        <begin position="227"/>
        <end position="325"/>
    </location>
</feature>
<sequence>MQFRPAQASDTIDTSVIPSPHSFDKLIALADVTVTTGAFGKILQQVEEGKQYALTKHCFLMDDAYTWHMSAAEPMLVLCYTQEGMMTMEHSLLGKLEHVVNSGFLYYLPAGEHTLQVPAGACTTLKLYINRELLNTACHGKPEMTELLARVHENCPQGWVMPLVKTLKNSAIILNMITACLKTAGKRKSTIDRCIEDLLDIYIEADKKQQRKGRQFKVPKKHLDILRHAEQKIGNKVLSSLSLENAAQRLGMTARQLSRACKELKSRKWSGYRKMLKIRQACELLITTDMTAAEICYEVQYLDPPNFGRAFREEIGCSPEEYRRQKKAD</sequence>
<dbReference type="RefSeq" id="WP_244844591.1">
    <property type="nucleotide sequence ID" value="NZ_CP107006.1"/>
</dbReference>
<dbReference type="PROSITE" id="PS01124">
    <property type="entry name" value="HTH_ARAC_FAMILY_2"/>
    <property type="match status" value="1"/>
</dbReference>
<dbReference type="Gene3D" id="1.10.10.60">
    <property type="entry name" value="Homeodomain-like"/>
    <property type="match status" value="1"/>
</dbReference>
<evidence type="ECO:0000256" key="3">
    <source>
        <dbReference type="ARBA" id="ARBA00023163"/>
    </source>
</evidence>
<evidence type="ECO:0000313" key="6">
    <source>
        <dbReference type="Proteomes" id="UP001162741"/>
    </source>
</evidence>
<dbReference type="InterPro" id="IPR009057">
    <property type="entry name" value="Homeodomain-like_sf"/>
</dbReference>
<dbReference type="PANTHER" id="PTHR43280:SF2">
    <property type="entry name" value="HTH-TYPE TRANSCRIPTIONAL REGULATOR EXSA"/>
    <property type="match status" value="1"/>
</dbReference>
<proteinExistence type="predicted"/>
<evidence type="ECO:0000259" key="4">
    <source>
        <dbReference type="PROSITE" id="PS01124"/>
    </source>
</evidence>
<protein>
    <submittedName>
        <fullName evidence="5">AraC family transcriptional regulator</fullName>
    </submittedName>
</protein>
<gene>
    <name evidence="5" type="ORF">MKQ68_11775</name>
</gene>
<accession>A0ABY6J7X7</accession>
<keyword evidence="1" id="KW-0805">Transcription regulation</keyword>
<dbReference type="PANTHER" id="PTHR43280">
    <property type="entry name" value="ARAC-FAMILY TRANSCRIPTIONAL REGULATOR"/>
    <property type="match status" value="1"/>
</dbReference>
<keyword evidence="6" id="KW-1185">Reference proteome</keyword>
<dbReference type="Pfam" id="PF12833">
    <property type="entry name" value="HTH_18"/>
    <property type="match status" value="1"/>
</dbReference>
<dbReference type="SUPFAM" id="SSF46689">
    <property type="entry name" value="Homeodomain-like"/>
    <property type="match status" value="1"/>
</dbReference>
<keyword evidence="3" id="KW-0804">Transcription</keyword>
<evidence type="ECO:0000256" key="2">
    <source>
        <dbReference type="ARBA" id="ARBA00023125"/>
    </source>
</evidence>
<reference evidence="5" key="1">
    <citation type="submission" date="2022-10" db="EMBL/GenBank/DDBJ databases">
        <title>Chitinophaga sp. nov., isolated from soil.</title>
        <authorList>
            <person name="Jeon C.O."/>
        </authorList>
    </citation>
    <scope>NUCLEOTIDE SEQUENCE</scope>
    <source>
        <strain evidence="5">R8</strain>
    </source>
</reference>
<evidence type="ECO:0000256" key="1">
    <source>
        <dbReference type="ARBA" id="ARBA00023015"/>
    </source>
</evidence>
<evidence type="ECO:0000313" key="5">
    <source>
        <dbReference type="EMBL" id="UYQ95781.1"/>
    </source>
</evidence>
<organism evidence="5 6">
    <name type="scientific">Chitinophaga horti</name>
    <dbReference type="NCBI Taxonomy" id="2920382"/>
    <lineage>
        <taxon>Bacteria</taxon>
        <taxon>Pseudomonadati</taxon>
        <taxon>Bacteroidota</taxon>
        <taxon>Chitinophagia</taxon>
        <taxon>Chitinophagales</taxon>
        <taxon>Chitinophagaceae</taxon>
        <taxon>Chitinophaga</taxon>
    </lineage>
</organism>
<dbReference type="InterPro" id="IPR018060">
    <property type="entry name" value="HTH_AraC"/>
</dbReference>
<name>A0ABY6J7X7_9BACT</name>
<dbReference type="EMBL" id="CP107006">
    <property type="protein sequence ID" value="UYQ95781.1"/>
    <property type="molecule type" value="Genomic_DNA"/>
</dbReference>
<dbReference type="SMART" id="SM00342">
    <property type="entry name" value="HTH_ARAC"/>
    <property type="match status" value="1"/>
</dbReference>
<keyword evidence="2" id="KW-0238">DNA-binding</keyword>
<dbReference type="Proteomes" id="UP001162741">
    <property type="component" value="Chromosome"/>
</dbReference>